<evidence type="ECO:0000256" key="3">
    <source>
        <dbReference type="ARBA" id="ARBA00022729"/>
    </source>
</evidence>
<dbReference type="CDD" id="cd08500">
    <property type="entry name" value="PBP2_NikA_DppA_OppA_like_4"/>
    <property type="match status" value="1"/>
</dbReference>
<dbReference type="SUPFAM" id="SSF53850">
    <property type="entry name" value="Periplasmic binding protein-like II"/>
    <property type="match status" value="1"/>
</dbReference>
<dbReference type="GO" id="GO:1904680">
    <property type="term" value="F:peptide transmembrane transporter activity"/>
    <property type="evidence" value="ECO:0007669"/>
    <property type="project" value="TreeGrafter"/>
</dbReference>
<protein>
    <submittedName>
        <fullName evidence="5">Peptide ABC transporter substrate-binding protein</fullName>
    </submittedName>
</protein>
<organism evidence="5 6">
    <name type="scientific">Brunnivagina elsteri CCALA 953</name>
    <dbReference type="NCBI Taxonomy" id="987040"/>
    <lineage>
        <taxon>Bacteria</taxon>
        <taxon>Bacillati</taxon>
        <taxon>Cyanobacteriota</taxon>
        <taxon>Cyanophyceae</taxon>
        <taxon>Nostocales</taxon>
        <taxon>Calotrichaceae</taxon>
        <taxon>Brunnivagina</taxon>
    </lineage>
</organism>
<dbReference type="GO" id="GO:0042597">
    <property type="term" value="C:periplasmic space"/>
    <property type="evidence" value="ECO:0007669"/>
    <property type="project" value="UniProtKB-ARBA"/>
</dbReference>
<evidence type="ECO:0000256" key="2">
    <source>
        <dbReference type="ARBA" id="ARBA00022448"/>
    </source>
</evidence>
<dbReference type="PANTHER" id="PTHR30290:SF9">
    <property type="entry name" value="OLIGOPEPTIDE-BINDING PROTEIN APPA"/>
    <property type="match status" value="1"/>
</dbReference>
<dbReference type="Pfam" id="PF00496">
    <property type="entry name" value="SBP_bac_5"/>
    <property type="match status" value="1"/>
</dbReference>
<dbReference type="OrthoDB" id="9796817at2"/>
<evidence type="ECO:0000256" key="1">
    <source>
        <dbReference type="ARBA" id="ARBA00005695"/>
    </source>
</evidence>
<dbReference type="Proteomes" id="UP000218238">
    <property type="component" value="Unassembled WGS sequence"/>
</dbReference>
<keyword evidence="6" id="KW-1185">Reference proteome</keyword>
<keyword evidence="3" id="KW-0732">Signal</keyword>
<dbReference type="PIRSF" id="PIRSF002741">
    <property type="entry name" value="MppA"/>
    <property type="match status" value="1"/>
</dbReference>
<evidence type="ECO:0000259" key="4">
    <source>
        <dbReference type="Pfam" id="PF00496"/>
    </source>
</evidence>
<dbReference type="InterPro" id="IPR000914">
    <property type="entry name" value="SBP_5_dom"/>
</dbReference>
<keyword evidence="2" id="KW-0813">Transport</keyword>
<proteinExistence type="inferred from homology"/>
<dbReference type="EMBL" id="NTFS01000669">
    <property type="protein sequence ID" value="PAX45811.1"/>
    <property type="molecule type" value="Genomic_DNA"/>
</dbReference>
<dbReference type="RefSeq" id="WP_095725031.1">
    <property type="nucleotide sequence ID" value="NZ_NTFS01000669.1"/>
</dbReference>
<evidence type="ECO:0000313" key="5">
    <source>
        <dbReference type="EMBL" id="PAX45811.1"/>
    </source>
</evidence>
<dbReference type="Gene3D" id="3.90.76.10">
    <property type="entry name" value="Dipeptide-binding Protein, Domain 1"/>
    <property type="match status" value="1"/>
</dbReference>
<gene>
    <name evidence="5" type="ORF">CK510_29705</name>
</gene>
<sequence>MSSQLFKLKPLFKRGWILALVSVFCLLALNACNPSNFKTQAAQVSQLVYGITAEPKTFNVVLSKESPNVFSATYEGMLAEDGVTTELKPALAESWKDEGQKITFTLRKDLKWSDGKPLTADDVVFSFNEVFINEKIPTSIRDSLSIGKSRLFPKVSKISDRVIEVTSPEAFAPLLRTVGGLPILPKHALESTLKNKDASGNLQFLSTWDTGTDPKKIVCNGPFVLDSYKTSERVVFKRNPYYWRRDAQGQQLPYLERMVWQIVENPDTLLMQFRSGGLDMLEVAPRNFSLLKKEEKRGNFTIYEGGADQVAIYISFNQNTGSRDGKPFVNPIKSRWFKTKEFRQAIAYAIDRPSMLTNVYRGIGQLQYSEVYTDSPYYLSPKQGLKTYEYNPERARQLLLKSGFKYDQKNQLSDSLGNRVRFSLMAATGSRTGEIVASQMKLDLAKIGIQMDFQQLDFGSIGEKISTTFDWEAHFGAVGGGGIDPNGAANFWAVNGEYRPFNQAPTAGQPPVQGRIIEPWEEEIARLYVEGAQELDTNKRKEIYWQAGRIGAEQLPYIYLFNPTPLAAIRNKVKNVKYSAYGGLLWNLYELKVADK</sequence>
<dbReference type="AlphaFoldDB" id="A0A2A2TA35"/>
<feature type="domain" description="Solute-binding protein family 5" evidence="4">
    <location>
        <begin position="86"/>
        <end position="493"/>
    </location>
</feature>
<reference evidence="5 6" key="1">
    <citation type="submission" date="2017-08" db="EMBL/GenBank/DDBJ databases">
        <title>Draft genome sequence of filamentous cyanobacterium Calothrix elsteri CCALA 953.</title>
        <authorList>
            <person name="Gagunashvili A.N."/>
            <person name="Elster J."/>
            <person name="Andresson O.S."/>
        </authorList>
    </citation>
    <scope>NUCLEOTIDE SEQUENCE [LARGE SCALE GENOMIC DNA]</scope>
    <source>
        <strain evidence="5 6">CCALA 953</strain>
    </source>
</reference>
<comment type="similarity">
    <text evidence="1">Belongs to the bacterial solute-binding protein 5 family.</text>
</comment>
<dbReference type="GO" id="GO:0043190">
    <property type="term" value="C:ATP-binding cassette (ABC) transporter complex"/>
    <property type="evidence" value="ECO:0007669"/>
    <property type="project" value="InterPro"/>
</dbReference>
<name>A0A2A2TA35_9CYAN</name>
<dbReference type="GO" id="GO:0015833">
    <property type="term" value="P:peptide transport"/>
    <property type="evidence" value="ECO:0007669"/>
    <property type="project" value="TreeGrafter"/>
</dbReference>
<accession>A0A2A2TA35</accession>
<dbReference type="Gene3D" id="3.40.190.10">
    <property type="entry name" value="Periplasmic binding protein-like II"/>
    <property type="match status" value="1"/>
</dbReference>
<dbReference type="InterPro" id="IPR030678">
    <property type="entry name" value="Peptide/Ni-bd"/>
</dbReference>
<comment type="caution">
    <text evidence="5">The sequence shown here is derived from an EMBL/GenBank/DDBJ whole genome shotgun (WGS) entry which is preliminary data.</text>
</comment>
<dbReference type="Gene3D" id="3.10.105.10">
    <property type="entry name" value="Dipeptide-binding Protein, Domain 3"/>
    <property type="match status" value="1"/>
</dbReference>
<dbReference type="PANTHER" id="PTHR30290">
    <property type="entry name" value="PERIPLASMIC BINDING COMPONENT OF ABC TRANSPORTER"/>
    <property type="match status" value="1"/>
</dbReference>
<evidence type="ECO:0000313" key="6">
    <source>
        <dbReference type="Proteomes" id="UP000218238"/>
    </source>
</evidence>
<dbReference type="InterPro" id="IPR039424">
    <property type="entry name" value="SBP_5"/>
</dbReference>